<evidence type="ECO:0000256" key="7">
    <source>
        <dbReference type="ARBA" id="ARBA00022475"/>
    </source>
</evidence>
<dbReference type="Pfam" id="PF02770">
    <property type="entry name" value="Acyl-CoA_dh_M"/>
    <property type="match status" value="1"/>
</dbReference>
<dbReference type="SUPFAM" id="SSF47203">
    <property type="entry name" value="Acyl-CoA dehydrogenase C-terminal domain-like"/>
    <property type="match status" value="2"/>
</dbReference>
<dbReference type="GO" id="GO:0005504">
    <property type="term" value="F:fatty acid binding"/>
    <property type="evidence" value="ECO:0007669"/>
    <property type="project" value="TreeGrafter"/>
</dbReference>
<dbReference type="Gene3D" id="2.40.110.10">
    <property type="entry name" value="Butyryl-CoA Dehydrogenase, subunit A, domain 2"/>
    <property type="match status" value="1"/>
</dbReference>
<feature type="transmembrane region" description="Helical" evidence="19">
    <location>
        <begin position="148"/>
        <end position="166"/>
    </location>
</feature>
<feature type="domain" description="Acyl-CoA oxidase/dehydrogenase middle" evidence="21">
    <location>
        <begin position="665"/>
        <end position="775"/>
    </location>
</feature>
<evidence type="ECO:0000256" key="19">
    <source>
        <dbReference type="SAM" id="Phobius"/>
    </source>
</evidence>
<evidence type="ECO:0000256" key="12">
    <source>
        <dbReference type="ARBA" id="ARBA00022989"/>
    </source>
</evidence>
<proteinExistence type="inferred from homology"/>
<evidence type="ECO:0000256" key="16">
    <source>
        <dbReference type="ARBA" id="ARBA00023140"/>
    </source>
</evidence>
<dbReference type="Proteomes" id="UP000494165">
    <property type="component" value="Unassembled WGS sequence"/>
</dbReference>
<evidence type="ECO:0000313" key="24">
    <source>
        <dbReference type="Proteomes" id="UP000494165"/>
    </source>
</evidence>
<dbReference type="GO" id="GO:0033540">
    <property type="term" value="P:fatty acid beta-oxidation using acyl-CoA oxidase"/>
    <property type="evidence" value="ECO:0007669"/>
    <property type="project" value="TreeGrafter"/>
</dbReference>
<dbReference type="PANTHER" id="PTHR10909:SF390">
    <property type="entry name" value="PEROXISOMAL ACYL-COENZYME A OXIDASE 3"/>
    <property type="match status" value="1"/>
</dbReference>
<dbReference type="Pfam" id="PF01756">
    <property type="entry name" value="ACOX"/>
    <property type="match status" value="1"/>
</dbReference>
<dbReference type="PANTHER" id="PTHR10909">
    <property type="entry name" value="ELECTRON TRANSPORT OXIDOREDUCTASE"/>
    <property type="match status" value="1"/>
</dbReference>
<evidence type="ECO:0000256" key="14">
    <source>
        <dbReference type="ARBA" id="ARBA00023098"/>
    </source>
</evidence>
<evidence type="ECO:0000259" key="20">
    <source>
        <dbReference type="Pfam" id="PF01756"/>
    </source>
</evidence>
<keyword evidence="24" id="KW-1185">Reference proteome</keyword>
<dbReference type="InterPro" id="IPR009100">
    <property type="entry name" value="AcylCoA_DH/oxidase_NM_dom_sf"/>
</dbReference>
<feature type="transmembrane region" description="Helical" evidence="19">
    <location>
        <begin position="96"/>
        <end position="119"/>
    </location>
</feature>
<dbReference type="OrthoDB" id="8887313at2759"/>
<dbReference type="Gene3D" id="1.20.140.10">
    <property type="entry name" value="Butyryl-CoA Dehydrogenase, subunit A, domain 3"/>
    <property type="match status" value="2"/>
</dbReference>
<feature type="transmembrane region" description="Helical" evidence="19">
    <location>
        <begin position="178"/>
        <end position="201"/>
    </location>
</feature>
<dbReference type="GO" id="GO:0005886">
    <property type="term" value="C:plasma membrane"/>
    <property type="evidence" value="ECO:0007669"/>
    <property type="project" value="UniProtKB-SubCell"/>
</dbReference>
<protein>
    <recommendedName>
        <fullName evidence="6">acyl-CoA oxidase</fullName>
        <ecNumber evidence="6">1.3.3.6</ecNumber>
    </recommendedName>
</protein>
<dbReference type="FunFam" id="1.20.140.10:FF:000007">
    <property type="entry name" value="Acyl-coenzyme A oxidase"/>
    <property type="match status" value="1"/>
</dbReference>
<dbReference type="InterPro" id="IPR009539">
    <property type="entry name" value="VANGL"/>
</dbReference>
<evidence type="ECO:0000256" key="11">
    <source>
        <dbReference type="ARBA" id="ARBA00022832"/>
    </source>
</evidence>
<dbReference type="GO" id="GO:0055088">
    <property type="term" value="P:lipid homeostasis"/>
    <property type="evidence" value="ECO:0007669"/>
    <property type="project" value="TreeGrafter"/>
</dbReference>
<evidence type="ECO:0000256" key="17">
    <source>
        <dbReference type="ARBA" id="ARBA00025718"/>
    </source>
</evidence>
<feature type="domain" description="Acyl-CoA oxidase C-alpha1" evidence="22">
    <location>
        <begin position="812"/>
        <end position="977"/>
    </location>
</feature>
<comment type="similarity">
    <text evidence="5">Belongs to the acyl-CoA oxidase family.</text>
</comment>
<comment type="subcellular location">
    <subcellularLocation>
        <location evidence="3">Cell membrane</location>
        <topology evidence="3">Multi-pass membrane protein</topology>
    </subcellularLocation>
    <subcellularLocation>
        <location evidence="2">Peroxisome</location>
    </subcellularLocation>
</comment>
<dbReference type="InterPro" id="IPR055060">
    <property type="entry name" value="ACOX_C_alpha1"/>
</dbReference>
<evidence type="ECO:0000256" key="8">
    <source>
        <dbReference type="ARBA" id="ARBA00022630"/>
    </source>
</evidence>
<dbReference type="GO" id="GO:0071949">
    <property type="term" value="F:FAD binding"/>
    <property type="evidence" value="ECO:0007669"/>
    <property type="project" value="InterPro"/>
</dbReference>
<keyword evidence="13" id="KW-0560">Oxidoreductase</keyword>
<keyword evidence="9 19" id="KW-0812">Transmembrane</keyword>
<evidence type="ECO:0000259" key="21">
    <source>
        <dbReference type="Pfam" id="PF02770"/>
    </source>
</evidence>
<keyword evidence="15 19" id="KW-0472">Membrane</keyword>
<reference evidence="23 24" key="1">
    <citation type="submission" date="2020-04" db="EMBL/GenBank/DDBJ databases">
        <authorList>
            <person name="Alioto T."/>
            <person name="Alioto T."/>
            <person name="Gomez Garrido J."/>
        </authorList>
    </citation>
    <scope>NUCLEOTIDE SEQUENCE [LARGE SCALE GENOMIC DNA]</scope>
</reference>
<feature type="region of interest" description="Disordered" evidence="18">
    <location>
        <begin position="325"/>
        <end position="353"/>
    </location>
</feature>
<evidence type="ECO:0000256" key="2">
    <source>
        <dbReference type="ARBA" id="ARBA00004275"/>
    </source>
</evidence>
<dbReference type="InterPro" id="IPR012258">
    <property type="entry name" value="Acyl-CoA_oxidase"/>
</dbReference>
<evidence type="ECO:0000259" key="22">
    <source>
        <dbReference type="Pfam" id="PF22924"/>
    </source>
</evidence>
<evidence type="ECO:0000313" key="23">
    <source>
        <dbReference type="EMBL" id="CAB3367003.1"/>
    </source>
</evidence>
<keyword evidence="7" id="KW-1003">Cell membrane</keyword>
<keyword evidence="10" id="KW-0274">FAD</keyword>
<evidence type="ECO:0000256" key="3">
    <source>
        <dbReference type="ARBA" id="ARBA00004651"/>
    </source>
</evidence>
<dbReference type="InterPro" id="IPR046373">
    <property type="entry name" value="Acyl-CoA_Oxase/DH_mid-dom_sf"/>
</dbReference>
<feature type="domain" description="Acyl-CoA oxidase C-terminal" evidence="20">
    <location>
        <begin position="1020"/>
        <end position="1189"/>
    </location>
</feature>
<dbReference type="AlphaFoldDB" id="A0A8S1CNM7"/>
<evidence type="ECO:0000256" key="4">
    <source>
        <dbReference type="ARBA" id="ARBA00005189"/>
    </source>
</evidence>
<accession>A0A8S1CNM7</accession>
<organism evidence="23 24">
    <name type="scientific">Cloeon dipterum</name>
    <dbReference type="NCBI Taxonomy" id="197152"/>
    <lineage>
        <taxon>Eukaryota</taxon>
        <taxon>Metazoa</taxon>
        <taxon>Ecdysozoa</taxon>
        <taxon>Arthropoda</taxon>
        <taxon>Hexapoda</taxon>
        <taxon>Insecta</taxon>
        <taxon>Pterygota</taxon>
        <taxon>Palaeoptera</taxon>
        <taxon>Ephemeroptera</taxon>
        <taxon>Pisciforma</taxon>
        <taxon>Baetidae</taxon>
        <taxon>Cloeon</taxon>
    </lineage>
</organism>
<keyword evidence="16" id="KW-0576">Peroxisome</keyword>
<evidence type="ECO:0000256" key="9">
    <source>
        <dbReference type="ARBA" id="ARBA00022692"/>
    </source>
</evidence>
<dbReference type="GO" id="GO:0005777">
    <property type="term" value="C:peroxisome"/>
    <property type="evidence" value="ECO:0007669"/>
    <property type="project" value="UniProtKB-SubCell"/>
</dbReference>
<dbReference type="GO" id="GO:0016402">
    <property type="term" value="F:pristanoyl-CoA oxidase activity"/>
    <property type="evidence" value="ECO:0007669"/>
    <property type="project" value="TreeGrafter"/>
</dbReference>
<dbReference type="Pfam" id="PF06638">
    <property type="entry name" value="Strabismus"/>
    <property type="match status" value="1"/>
</dbReference>
<gene>
    <name evidence="23" type="ORF">CLODIP_2_CD13337</name>
</gene>
<dbReference type="FunFam" id="1.20.140.10:FF:000010">
    <property type="entry name" value="Acyl-coenzyme A oxidase"/>
    <property type="match status" value="1"/>
</dbReference>
<dbReference type="InterPro" id="IPR006091">
    <property type="entry name" value="Acyl-CoA_Oxase/DH_mid-dom"/>
</dbReference>
<evidence type="ECO:0000256" key="1">
    <source>
        <dbReference type="ARBA" id="ARBA00001974"/>
    </source>
</evidence>
<keyword evidence="12 19" id="KW-1133">Transmembrane helix</keyword>
<comment type="similarity">
    <text evidence="17">Belongs to the Vang family.</text>
</comment>
<comment type="caution">
    <text evidence="23">The sequence shown here is derived from an EMBL/GenBank/DDBJ whole genome shotgun (WGS) entry which is preliminary data.</text>
</comment>
<evidence type="ECO:0000256" key="10">
    <source>
        <dbReference type="ARBA" id="ARBA00022827"/>
    </source>
</evidence>
<dbReference type="EC" id="1.3.3.6" evidence="6"/>
<dbReference type="InterPro" id="IPR002655">
    <property type="entry name" value="Acyl-CoA_oxidase_C"/>
</dbReference>
<feature type="region of interest" description="Disordered" evidence="18">
    <location>
        <begin position="1"/>
        <end position="20"/>
    </location>
</feature>
<keyword evidence="14" id="KW-0443">Lipid metabolism</keyword>
<keyword evidence="8" id="KW-0285">Flavoprotein</keyword>
<evidence type="ECO:0000256" key="15">
    <source>
        <dbReference type="ARBA" id="ARBA00023136"/>
    </source>
</evidence>
<name>A0A8S1CNM7_9INSE</name>
<comment type="cofactor">
    <cofactor evidence="1">
        <name>FAD</name>
        <dbReference type="ChEBI" id="CHEBI:57692"/>
    </cofactor>
</comment>
<dbReference type="InterPro" id="IPR036250">
    <property type="entry name" value="AcylCo_DH-like_C"/>
</dbReference>
<comment type="pathway">
    <text evidence="4">Lipid metabolism.</text>
</comment>
<feature type="compositionally biased region" description="Basic residues" evidence="18">
    <location>
        <begin position="1"/>
        <end position="12"/>
    </location>
</feature>
<evidence type="ECO:0000256" key="6">
    <source>
        <dbReference type="ARBA" id="ARBA00012870"/>
    </source>
</evidence>
<sequence>MGRSNRSHHRQSRQGDRSADIYQSTVTLEETREGQEIIEVQILPQDDNWGETQTHITSEQSVSVEDLSMPGFSGRGAMESWDGADSGSAFHVCQKYFGVLASGALALAAILSPLAMTILPKLGIIGETTITTSSSKLQVCKADCRGQILSVSLKTFVLAVAIWVLVLRRQRATMPRIYALKAFLMVLLLVVLVSFWIFYLASLAPGKTEYSALVSFANSFADTLNFVLWLAVVLLEIRQLQPVFCIKVVRSPDGETRCYPLGQLSIQRAALWVLDQYYSSFPIYNPYLETMPLSKKNNTPRAKPQGHNNSVSEYKYYDVDNSTANSILSPGSRASGRHRRDSSHNERFYEQTEYDRRVKKRRARLEVATEEAFTHIRRLQPGAAANQPLDSEEAAQAIFPSLARALQKYLRVTRQQPQHSVESILNHLAACLSHDLSPKAFLEPFFTAAPLLHFERDPRGVQGWALICPELLSRDIRHGIRFLLRQGDVTLSCLVTQLPQYNLVEQLIPILSRRHIMGSPKPLLQDFPPGPLDEYRKQASFDWKKLKIFIEEEDILRFKLEVWERMENDPLFQHPPVALTTEQSREQTVRRMYQLRKWDVLPFDVLMQNPMKAFALTSALSQMDPSLMVKFGLTFAYFQTVISGMGSKRHTHFLESLGRNEIGGCFALTEIAHGTNTKGMRTTATFDPATNEFVLHTPDFEAAKCWVGNLGKCATHAITYANLITPDGNNNGLHAFVVPVRNPKTLKAYPGVLVGDLGEKSGLHGVDNGFMIFDQYRIPRENLLNRTGDVTESGQYVSPFSDPNKRFGASLGALSSGRVGIIGICAAYLCKSIVIAVRYSAARRQFGDAGQGKEMAVIEYQLQQCRLFPYLAAAVVLNQFTDNIARKYIEFQMEMMMGGDKNRIADMGMEIHAVSSAGKASAAWTATSAAQECREACGGHGYLRVSNLGEIRNDVEANCTYEGENNVLQQQTANWLLQIWAKRREGSTGSPFGSIDFLANWERILRSKFSAKSVEEAVRPEALLGAYEWMICWLAEETSTFLKKNPKDAFMAKSESQMFRAKTLSIAFIEYYAMKSFWEFVQTSGEFQPVLTTVCSLYGAWALEKHLATLYQGGFASTPDAARLIRDGLIMLCARLKPDAVALADVLAPTDFVLNSALGHSNGKIYQNLQAAILQGPKVMERPDWWQVVAQASKAKL</sequence>
<dbReference type="Pfam" id="PF22924">
    <property type="entry name" value="ACOX_C_alpha1"/>
    <property type="match status" value="1"/>
</dbReference>
<dbReference type="SUPFAM" id="SSF56645">
    <property type="entry name" value="Acyl-CoA dehydrogenase NM domain-like"/>
    <property type="match status" value="1"/>
</dbReference>
<evidence type="ECO:0000256" key="5">
    <source>
        <dbReference type="ARBA" id="ARBA00006288"/>
    </source>
</evidence>
<keyword evidence="11" id="KW-0276">Fatty acid metabolism</keyword>
<evidence type="ECO:0000256" key="13">
    <source>
        <dbReference type="ARBA" id="ARBA00023002"/>
    </source>
</evidence>
<dbReference type="FunFam" id="2.40.110.10:FF:000005">
    <property type="entry name" value="Acyl-coenzyme A oxidase"/>
    <property type="match status" value="1"/>
</dbReference>
<dbReference type="EMBL" id="CADEPI010000027">
    <property type="protein sequence ID" value="CAB3367003.1"/>
    <property type="molecule type" value="Genomic_DNA"/>
</dbReference>
<feature type="compositionally biased region" description="Basic and acidic residues" evidence="18">
    <location>
        <begin position="342"/>
        <end position="353"/>
    </location>
</feature>
<evidence type="ECO:0000256" key="18">
    <source>
        <dbReference type="SAM" id="MobiDB-lite"/>
    </source>
</evidence>